<feature type="compositionally biased region" description="Low complexity" evidence="1">
    <location>
        <begin position="8"/>
        <end position="27"/>
    </location>
</feature>
<evidence type="ECO:0000313" key="5">
    <source>
        <dbReference type="Proteomes" id="UP000583944"/>
    </source>
</evidence>
<evidence type="ECO:0000313" key="3">
    <source>
        <dbReference type="EMBL" id="PWV13306.1"/>
    </source>
</evidence>
<name>A0A2V2WXL7_TRYCR</name>
<feature type="region of interest" description="Disordered" evidence="1">
    <location>
        <begin position="137"/>
        <end position="177"/>
    </location>
</feature>
<dbReference type="SMR" id="A0A2V2WXL7"/>
<proteinExistence type="predicted"/>
<feature type="region of interest" description="Disordered" evidence="1">
    <location>
        <begin position="300"/>
        <end position="368"/>
    </location>
</feature>
<dbReference type="Proteomes" id="UP000583944">
    <property type="component" value="Unassembled WGS sequence"/>
</dbReference>
<dbReference type="Proteomes" id="UP000246078">
    <property type="component" value="Unassembled WGS sequence"/>
</dbReference>
<dbReference type="VEuPathDB" id="TriTrypDB:TcCLB.510101.350"/>
<feature type="compositionally biased region" description="Low complexity" evidence="1">
    <location>
        <begin position="163"/>
        <end position="177"/>
    </location>
</feature>
<reference evidence="2" key="3">
    <citation type="submission" date="2020-04" db="EMBL/GenBank/DDBJ databases">
        <authorList>
            <person name="Diaz Viraque F."/>
        </authorList>
    </citation>
    <scope>NUCLEOTIDE SEQUENCE</scope>
    <source>
        <strain evidence="2">Berenice</strain>
    </source>
</reference>
<protein>
    <submittedName>
        <fullName evidence="3">Uncharacterized protein</fullName>
    </submittedName>
</protein>
<evidence type="ECO:0000313" key="2">
    <source>
        <dbReference type="EMBL" id="KAF5224037.1"/>
    </source>
</evidence>
<dbReference type="OrthoDB" id="273718at2759"/>
<organism evidence="3 4">
    <name type="scientific">Trypanosoma cruzi</name>
    <dbReference type="NCBI Taxonomy" id="5693"/>
    <lineage>
        <taxon>Eukaryota</taxon>
        <taxon>Discoba</taxon>
        <taxon>Euglenozoa</taxon>
        <taxon>Kinetoplastea</taxon>
        <taxon>Metakinetoplastina</taxon>
        <taxon>Trypanosomatida</taxon>
        <taxon>Trypanosomatidae</taxon>
        <taxon>Trypanosoma</taxon>
        <taxon>Schizotrypanum</taxon>
    </lineage>
</organism>
<comment type="caution">
    <text evidence="3">The sequence shown here is derived from an EMBL/GenBank/DDBJ whole genome shotgun (WGS) entry which is preliminary data.</text>
</comment>
<feature type="region of interest" description="Disordered" evidence="1">
    <location>
        <begin position="1"/>
        <end position="70"/>
    </location>
</feature>
<dbReference type="VEuPathDB" id="TriTrypDB:TcG_01865"/>
<dbReference type="VEuPathDB" id="TriTrypDB:TCDM_00673"/>
<dbReference type="VEuPathDB" id="TriTrypDB:TcCL_ESM01768"/>
<dbReference type="VEuPathDB" id="TriTrypDB:TcBrA4_0090260"/>
<feature type="compositionally biased region" description="Polar residues" evidence="1">
    <location>
        <begin position="59"/>
        <end position="70"/>
    </location>
</feature>
<dbReference type="EMBL" id="PRFC01000044">
    <property type="protein sequence ID" value="PWV13306.1"/>
    <property type="molecule type" value="Genomic_DNA"/>
</dbReference>
<dbReference type="VEuPathDB" id="TriTrypDB:ECC02_002932"/>
<accession>A0A2V2WXL7</accession>
<sequence>MPPRTVTANSHNHSGANNGGSAKNNSKPNAKGSHDHPRSKRDEHAAEETAPPSGPIIKTQITNTTKASSGKSFLDALRVGASKRSNNNTSAAVEKPTVATAVAKTETVAAVVEPKTVTPEPEVTAVESLAAEVNAASVEETAQQLASEQPVVEQNSATPTPPVQQKEQQQQQPVTLPESDAHFSWANDDDYSFVNQFTQPHREEQVQAGAPAYLVQYPQDVIDAQEKGTRVIFKAPGENQTMASAVAALQKESRELQDSRRVFEEYCKQREAELSEKRAQLSKFERQLQEQSENLQQERAKVLEQQQKLQQQQQQQQQHHQQHHHHHIQQSPVRSAPAPPPAPTQHGPQPAPGYTYSPAMQDNMQWCPPPRPDNWGLGHGPVVPPYEHNRYYQNMNYQPPRGKSFGPRSGDVPPHMGRGNPMRSNPHMQSNFNNRPMGAGELRGPMPDGGVNPMFNQRSQVGYMQTNNFHNQW</sequence>
<dbReference type="VEuPathDB" id="TriTrypDB:BCY84_13023"/>
<gene>
    <name evidence="3" type="ORF">C3747_44g112</name>
    <name evidence="2" type="ORF">ECC02_002932</name>
</gene>
<feature type="compositionally biased region" description="Polar residues" evidence="1">
    <location>
        <begin position="140"/>
        <end position="158"/>
    </location>
</feature>
<dbReference type="VEuPathDB" id="TriTrypDB:TcYC6_0043490"/>
<feature type="compositionally biased region" description="Low complexity" evidence="1">
    <location>
        <begin position="305"/>
        <end position="319"/>
    </location>
</feature>
<evidence type="ECO:0000256" key="1">
    <source>
        <dbReference type="SAM" id="MobiDB-lite"/>
    </source>
</evidence>
<dbReference type="VEuPathDB" id="TriTrypDB:TcCLB.507765.130"/>
<feature type="region of interest" description="Disordered" evidence="1">
    <location>
        <begin position="400"/>
        <end position="429"/>
    </location>
</feature>
<dbReference type="EMBL" id="JABDHM010000015">
    <property type="protein sequence ID" value="KAF5224037.1"/>
    <property type="molecule type" value="Genomic_DNA"/>
</dbReference>
<reference evidence="2 5" key="2">
    <citation type="journal article" date="2019" name="Genome Biol. Evol.">
        <title>Nanopore Sequencing Significantly Improves Genome Assembly of the Protozoan Parasite Trypanosoma cruzi.</title>
        <authorList>
            <person name="Diaz-Viraque F."/>
            <person name="Pita S."/>
            <person name="Greif G."/>
            <person name="de Souza R.C.M."/>
            <person name="Iraola G."/>
            <person name="Robello C."/>
        </authorList>
    </citation>
    <scope>NUCLEOTIDE SEQUENCE [LARGE SCALE GENOMIC DNA]</scope>
    <source>
        <strain evidence="2 5">Berenice</strain>
    </source>
</reference>
<dbReference type="VEuPathDB" id="TriTrypDB:C3747_44g112"/>
<dbReference type="AlphaFoldDB" id="A0A2V2WXL7"/>
<reference evidence="3 4" key="1">
    <citation type="journal article" date="2018" name="Microb. Genom.">
        <title>Expanding an expanded genome: long-read sequencing of Trypanosoma cruzi.</title>
        <authorList>
            <person name="Berna L."/>
            <person name="Rodriguez M."/>
            <person name="Chiribao M.L."/>
            <person name="Parodi-Talice A."/>
            <person name="Pita S."/>
            <person name="Rijo G."/>
            <person name="Alvarez-Valin F."/>
            <person name="Robello C."/>
        </authorList>
    </citation>
    <scope>NUCLEOTIDE SEQUENCE [LARGE SCALE GENOMIC DNA]</scope>
    <source>
        <strain evidence="3 4">TCC</strain>
    </source>
</reference>
<feature type="compositionally biased region" description="Basic and acidic residues" evidence="1">
    <location>
        <begin position="32"/>
        <end position="47"/>
    </location>
</feature>
<evidence type="ECO:0000313" key="4">
    <source>
        <dbReference type="Proteomes" id="UP000246078"/>
    </source>
</evidence>
<dbReference type="VEuPathDB" id="TriTrypDB:Tc_MARK_497"/>
<dbReference type="VEuPathDB" id="TriTrypDB:C4B63_12g195"/>